<accession>A0AA43AIR0</accession>
<feature type="compositionally biased region" description="Basic and acidic residues" evidence="1">
    <location>
        <begin position="18"/>
        <end position="28"/>
    </location>
</feature>
<proteinExistence type="predicted"/>
<gene>
    <name evidence="2" type="ORF">N5I07_10560</name>
</gene>
<evidence type="ECO:0000313" key="2">
    <source>
        <dbReference type="EMBL" id="MDH1898007.1"/>
    </source>
</evidence>
<reference evidence="2" key="1">
    <citation type="submission" date="2022-09" db="EMBL/GenBank/DDBJ databases">
        <title>Intensive care unit water sources are persistently colonized with multi-drug resistant bacteria and are the site of extensive horizontal gene transfer of antibiotic resistance genes.</title>
        <authorList>
            <person name="Diorio-Toth L."/>
        </authorList>
    </citation>
    <scope>NUCLEOTIDE SEQUENCE</scope>
    <source>
        <strain evidence="2">GD03796</strain>
    </source>
</reference>
<evidence type="ECO:0000256" key="1">
    <source>
        <dbReference type="SAM" id="MobiDB-lite"/>
    </source>
</evidence>
<organism evidence="2 3">
    <name type="scientific">Aeromonas caviae</name>
    <name type="common">Aeromonas punctata</name>
    <dbReference type="NCBI Taxonomy" id="648"/>
    <lineage>
        <taxon>Bacteria</taxon>
        <taxon>Pseudomonadati</taxon>
        <taxon>Pseudomonadota</taxon>
        <taxon>Gammaproteobacteria</taxon>
        <taxon>Aeromonadales</taxon>
        <taxon>Aeromonadaceae</taxon>
        <taxon>Aeromonas</taxon>
    </lineage>
</organism>
<dbReference type="EMBL" id="JAOCFT010000001">
    <property type="protein sequence ID" value="MDH1898007.1"/>
    <property type="molecule type" value="Genomic_DNA"/>
</dbReference>
<evidence type="ECO:0000313" key="3">
    <source>
        <dbReference type="Proteomes" id="UP001160758"/>
    </source>
</evidence>
<dbReference type="Proteomes" id="UP001160758">
    <property type="component" value="Unassembled WGS sequence"/>
</dbReference>
<dbReference type="AlphaFoldDB" id="A0AA43AIR0"/>
<comment type="caution">
    <text evidence="2">The sequence shown here is derived from an EMBL/GenBank/DDBJ whole genome shotgun (WGS) entry which is preliminary data.</text>
</comment>
<dbReference type="RefSeq" id="WP_155395928.1">
    <property type="nucleotide sequence ID" value="NZ_JAOCFT010000001.1"/>
</dbReference>
<feature type="region of interest" description="Disordered" evidence="1">
    <location>
        <begin position="1"/>
        <end position="28"/>
    </location>
</feature>
<protein>
    <submittedName>
        <fullName evidence="2">Uncharacterized protein</fullName>
    </submittedName>
</protein>
<sequence length="116" mass="13097">MKPEDKQKLSSFLHPNKTSKDVKKAESDSKKFHPHLAVCHSENPPANNRTQPIILKTKDVTKSVSYGYTDAEVKKAFTSFLQDSEMVDVLFNQFVSDAESYNDIITILNNSGYLKS</sequence>
<name>A0AA43AIR0_AERCA</name>